<dbReference type="PROSITE" id="PS01195">
    <property type="entry name" value="PEPT_TRNA_HYDROL_1"/>
    <property type="match status" value="1"/>
</dbReference>
<feature type="binding site" evidence="8">
    <location>
        <position position="27"/>
    </location>
    <ligand>
        <name>tRNA</name>
        <dbReference type="ChEBI" id="CHEBI:17843"/>
    </ligand>
</feature>
<reference evidence="11" key="2">
    <citation type="submission" date="2021-04" db="EMBL/GenBank/DDBJ databases">
        <authorList>
            <person name="Gilroy R."/>
        </authorList>
    </citation>
    <scope>NUCLEOTIDE SEQUENCE</scope>
    <source>
        <strain evidence="11">CHK185-1770</strain>
    </source>
</reference>
<evidence type="ECO:0000313" key="12">
    <source>
        <dbReference type="Proteomes" id="UP000826793"/>
    </source>
</evidence>
<gene>
    <name evidence="8 11" type="primary">pth</name>
    <name evidence="11" type="ORF">H9710_01825</name>
</gene>
<dbReference type="Pfam" id="PF01195">
    <property type="entry name" value="Pept_tRNA_hydro"/>
    <property type="match status" value="1"/>
</dbReference>
<feature type="site" description="Stabilizes the basic form of H active site to accept a proton" evidence="8">
    <location>
        <position position="105"/>
    </location>
</feature>
<evidence type="ECO:0000256" key="9">
    <source>
        <dbReference type="RuleBase" id="RU000673"/>
    </source>
</evidence>
<dbReference type="InterPro" id="IPR001328">
    <property type="entry name" value="Pept_tRNA_hydro"/>
</dbReference>
<dbReference type="AlphaFoldDB" id="A0A9D2MV45"/>
<evidence type="ECO:0000313" key="11">
    <source>
        <dbReference type="EMBL" id="HJB97297.1"/>
    </source>
</evidence>
<dbReference type="CDD" id="cd00462">
    <property type="entry name" value="PTH"/>
    <property type="match status" value="1"/>
</dbReference>
<dbReference type="PANTHER" id="PTHR17224:SF1">
    <property type="entry name" value="PEPTIDYL-TRNA HYDROLASE"/>
    <property type="match status" value="1"/>
</dbReference>
<comment type="caution">
    <text evidence="11">The sequence shown here is derived from an EMBL/GenBank/DDBJ whole genome shotgun (WGS) entry which is preliminary data.</text>
</comment>
<evidence type="ECO:0000256" key="6">
    <source>
        <dbReference type="ARBA" id="ARBA00048707"/>
    </source>
</evidence>
<dbReference type="FunFam" id="3.40.50.1470:FF:000001">
    <property type="entry name" value="Peptidyl-tRNA hydrolase"/>
    <property type="match status" value="1"/>
</dbReference>
<accession>A0A9D2MV45</accession>
<dbReference type="NCBIfam" id="TIGR00447">
    <property type="entry name" value="pth"/>
    <property type="match status" value="1"/>
</dbReference>
<dbReference type="HAMAP" id="MF_00083">
    <property type="entry name" value="Pept_tRNA_hydro_bact"/>
    <property type="match status" value="1"/>
</dbReference>
<dbReference type="Proteomes" id="UP000826793">
    <property type="component" value="Unassembled WGS sequence"/>
</dbReference>
<keyword evidence="3 8" id="KW-0378">Hydrolase</keyword>
<dbReference type="GO" id="GO:0000049">
    <property type="term" value="F:tRNA binding"/>
    <property type="evidence" value="ECO:0007669"/>
    <property type="project" value="UniProtKB-UniRule"/>
</dbReference>
<dbReference type="GO" id="GO:0004045">
    <property type="term" value="F:peptidyl-tRNA hydrolase activity"/>
    <property type="evidence" value="ECO:0007669"/>
    <property type="project" value="UniProtKB-UniRule"/>
</dbReference>
<dbReference type="Gene3D" id="3.40.50.1470">
    <property type="entry name" value="Peptidyl-tRNA hydrolase"/>
    <property type="match status" value="1"/>
</dbReference>
<evidence type="ECO:0000256" key="1">
    <source>
        <dbReference type="ARBA" id="ARBA00013260"/>
    </source>
</evidence>
<dbReference type="GO" id="GO:0005737">
    <property type="term" value="C:cytoplasm"/>
    <property type="evidence" value="ECO:0007669"/>
    <property type="project" value="UniProtKB-SubCell"/>
</dbReference>
<feature type="binding site" evidence="8">
    <location>
        <position position="126"/>
    </location>
    <ligand>
        <name>tRNA</name>
        <dbReference type="ChEBI" id="CHEBI:17843"/>
    </ligand>
</feature>
<dbReference type="EC" id="3.1.1.29" evidence="1 8"/>
<evidence type="ECO:0000256" key="10">
    <source>
        <dbReference type="RuleBase" id="RU004320"/>
    </source>
</evidence>
<dbReference type="GO" id="GO:0006515">
    <property type="term" value="P:protein quality control for misfolded or incompletely synthesized proteins"/>
    <property type="evidence" value="ECO:0007669"/>
    <property type="project" value="UniProtKB-UniRule"/>
</dbReference>
<feature type="site" description="Discriminates between blocked and unblocked aminoacyl-tRNA" evidence="8">
    <location>
        <position position="22"/>
    </location>
</feature>
<dbReference type="PROSITE" id="PS01196">
    <property type="entry name" value="PEPT_TRNA_HYDROL_2"/>
    <property type="match status" value="1"/>
</dbReference>
<comment type="catalytic activity">
    <reaction evidence="6 8 9">
        <text>an N-acyl-L-alpha-aminoacyl-tRNA + H2O = an N-acyl-L-amino acid + a tRNA + H(+)</text>
        <dbReference type="Rhea" id="RHEA:54448"/>
        <dbReference type="Rhea" id="RHEA-COMP:10123"/>
        <dbReference type="Rhea" id="RHEA-COMP:13883"/>
        <dbReference type="ChEBI" id="CHEBI:15377"/>
        <dbReference type="ChEBI" id="CHEBI:15378"/>
        <dbReference type="ChEBI" id="CHEBI:59874"/>
        <dbReference type="ChEBI" id="CHEBI:78442"/>
        <dbReference type="ChEBI" id="CHEBI:138191"/>
        <dbReference type="EC" id="3.1.1.29"/>
    </reaction>
</comment>
<keyword evidence="2 8" id="KW-0820">tRNA-binding</keyword>
<comment type="similarity">
    <text evidence="5 8 10">Belongs to the PTH family.</text>
</comment>
<dbReference type="InterPro" id="IPR018171">
    <property type="entry name" value="Pept_tRNA_hydro_CS"/>
</dbReference>
<evidence type="ECO:0000256" key="4">
    <source>
        <dbReference type="ARBA" id="ARBA00022884"/>
    </source>
</evidence>
<evidence type="ECO:0000256" key="7">
    <source>
        <dbReference type="ARBA" id="ARBA00050038"/>
    </source>
</evidence>
<feature type="binding site" evidence="8">
    <location>
        <position position="80"/>
    </location>
    <ligand>
        <name>tRNA</name>
        <dbReference type="ChEBI" id="CHEBI:17843"/>
    </ligand>
</feature>
<keyword evidence="8" id="KW-0963">Cytoplasm</keyword>
<comment type="subunit">
    <text evidence="8">Monomer.</text>
</comment>
<evidence type="ECO:0000256" key="5">
    <source>
        <dbReference type="ARBA" id="ARBA00038063"/>
    </source>
</evidence>
<comment type="function">
    <text evidence="8">Hydrolyzes ribosome-free peptidyl-tRNAs (with 1 or more amino acids incorporated), which drop off the ribosome during protein synthesis, or as a result of ribosome stalling.</text>
</comment>
<feature type="active site" description="Proton acceptor" evidence="8">
    <location>
        <position position="32"/>
    </location>
</feature>
<evidence type="ECO:0000256" key="3">
    <source>
        <dbReference type="ARBA" id="ARBA00022801"/>
    </source>
</evidence>
<reference evidence="11" key="1">
    <citation type="journal article" date="2021" name="PeerJ">
        <title>Extensive microbial diversity within the chicken gut microbiome revealed by metagenomics and culture.</title>
        <authorList>
            <person name="Gilroy R."/>
            <person name="Ravi A."/>
            <person name="Getino M."/>
            <person name="Pursley I."/>
            <person name="Horton D.L."/>
            <person name="Alikhan N.F."/>
            <person name="Baker D."/>
            <person name="Gharbi K."/>
            <person name="Hall N."/>
            <person name="Watson M."/>
            <person name="Adriaenssens E.M."/>
            <person name="Foster-Nyarko E."/>
            <person name="Jarju S."/>
            <person name="Secka A."/>
            <person name="Antonio M."/>
            <person name="Oren A."/>
            <person name="Chaudhuri R.R."/>
            <person name="La Ragione R."/>
            <person name="Hildebrand F."/>
            <person name="Pallen M.J."/>
        </authorList>
    </citation>
    <scope>NUCLEOTIDE SEQUENCE</scope>
    <source>
        <strain evidence="11">CHK185-1770</strain>
    </source>
</reference>
<organism evidence="11 12">
    <name type="scientific">Candidatus Acutalibacter pullicola</name>
    <dbReference type="NCBI Taxonomy" id="2838417"/>
    <lineage>
        <taxon>Bacteria</taxon>
        <taxon>Bacillati</taxon>
        <taxon>Bacillota</taxon>
        <taxon>Clostridia</taxon>
        <taxon>Eubacteriales</taxon>
        <taxon>Acutalibacteraceae</taxon>
        <taxon>Acutalibacter</taxon>
    </lineage>
</organism>
<evidence type="ECO:0000256" key="8">
    <source>
        <dbReference type="HAMAP-Rule" id="MF_00083"/>
    </source>
</evidence>
<dbReference type="SUPFAM" id="SSF53178">
    <property type="entry name" value="Peptidyl-tRNA hydrolase-like"/>
    <property type="match status" value="1"/>
</dbReference>
<dbReference type="EMBL" id="DWXG01000013">
    <property type="protein sequence ID" value="HJB97297.1"/>
    <property type="molecule type" value="Genomic_DNA"/>
</dbReference>
<dbReference type="PANTHER" id="PTHR17224">
    <property type="entry name" value="PEPTIDYL-TRNA HYDROLASE"/>
    <property type="match status" value="1"/>
</dbReference>
<sequence>MPLFFSKHAPGPVEFLLVGLGNPGKQYENTRHNAGFMAVDRIAEKQHAAPLKRIKFKGTVGECSLGGKRVLLLKPSTYMNLSGQSVTEAMAFYKLPPEKVLVLFDDINLEPGKLRIRRKGSDGGHNGMKNIIYLSGSDQFPRIKLGVGKKPHPDYNLADWVLSRFTEQEQKDLSLALENAAAAAELIVRGDIDRAMNLYNS</sequence>
<feature type="binding site" evidence="8">
    <location>
        <position position="78"/>
    </location>
    <ligand>
        <name>tRNA</name>
        <dbReference type="ChEBI" id="CHEBI:17843"/>
    </ligand>
</feature>
<dbReference type="InterPro" id="IPR036416">
    <property type="entry name" value="Pept_tRNA_hydro_sf"/>
</dbReference>
<proteinExistence type="inferred from homology"/>
<comment type="function">
    <text evidence="8">Catalyzes the release of premature peptidyl moieties from peptidyl-tRNA molecules trapped in stalled 50S ribosomal subunits, and thus maintains levels of free tRNAs and 50S ribosomes.</text>
</comment>
<evidence type="ECO:0000256" key="2">
    <source>
        <dbReference type="ARBA" id="ARBA00022555"/>
    </source>
</evidence>
<name>A0A9D2MV45_9FIRM</name>
<comment type="subcellular location">
    <subcellularLocation>
        <location evidence="8">Cytoplasm</location>
    </subcellularLocation>
</comment>
<dbReference type="GO" id="GO:0072344">
    <property type="term" value="P:rescue of stalled ribosome"/>
    <property type="evidence" value="ECO:0007669"/>
    <property type="project" value="UniProtKB-UniRule"/>
</dbReference>
<protein>
    <recommendedName>
        <fullName evidence="7 8">Peptidyl-tRNA hydrolase</fullName>
        <shortName evidence="8">Pth</shortName>
        <ecNumber evidence="1 8">3.1.1.29</ecNumber>
    </recommendedName>
</protein>
<keyword evidence="4 8" id="KW-0694">RNA-binding</keyword>